<protein>
    <submittedName>
        <fullName evidence="1">Uncharacterized protein</fullName>
    </submittedName>
</protein>
<keyword evidence="2" id="KW-1185">Reference proteome</keyword>
<dbReference type="AlphaFoldDB" id="A0AAV4AF46"/>
<name>A0AAV4AF46_9GAST</name>
<accession>A0AAV4AF46</accession>
<dbReference type="Proteomes" id="UP000735302">
    <property type="component" value="Unassembled WGS sequence"/>
</dbReference>
<evidence type="ECO:0000313" key="1">
    <source>
        <dbReference type="EMBL" id="GFO06005.1"/>
    </source>
</evidence>
<reference evidence="1 2" key="1">
    <citation type="journal article" date="2021" name="Elife">
        <title>Chloroplast acquisition without the gene transfer in kleptoplastic sea slugs, Plakobranchus ocellatus.</title>
        <authorList>
            <person name="Maeda T."/>
            <person name="Takahashi S."/>
            <person name="Yoshida T."/>
            <person name="Shimamura S."/>
            <person name="Takaki Y."/>
            <person name="Nagai Y."/>
            <person name="Toyoda A."/>
            <person name="Suzuki Y."/>
            <person name="Arimoto A."/>
            <person name="Ishii H."/>
            <person name="Satoh N."/>
            <person name="Nishiyama T."/>
            <person name="Hasebe M."/>
            <person name="Maruyama T."/>
            <person name="Minagawa J."/>
            <person name="Obokata J."/>
            <person name="Shigenobu S."/>
        </authorList>
    </citation>
    <scope>NUCLEOTIDE SEQUENCE [LARGE SCALE GENOMIC DNA]</scope>
</reference>
<organism evidence="1 2">
    <name type="scientific">Plakobranchus ocellatus</name>
    <dbReference type="NCBI Taxonomy" id="259542"/>
    <lineage>
        <taxon>Eukaryota</taxon>
        <taxon>Metazoa</taxon>
        <taxon>Spiralia</taxon>
        <taxon>Lophotrochozoa</taxon>
        <taxon>Mollusca</taxon>
        <taxon>Gastropoda</taxon>
        <taxon>Heterobranchia</taxon>
        <taxon>Euthyneura</taxon>
        <taxon>Panpulmonata</taxon>
        <taxon>Sacoglossa</taxon>
        <taxon>Placobranchoidea</taxon>
        <taxon>Plakobranchidae</taxon>
        <taxon>Plakobranchus</taxon>
    </lineage>
</organism>
<dbReference type="EMBL" id="BLXT01003757">
    <property type="protein sequence ID" value="GFO06005.1"/>
    <property type="molecule type" value="Genomic_DNA"/>
</dbReference>
<sequence>MQKVCVGPSYEGLISPAYLPFSKSRLSHSFLWRREPQVFDFLAGGGPHVPFEAHFETPLKLVRMCEWQHKTAFRKWRAALSYTSCRLLENIRFT</sequence>
<gene>
    <name evidence="1" type="ORF">PoB_003251000</name>
</gene>
<comment type="caution">
    <text evidence="1">The sequence shown here is derived from an EMBL/GenBank/DDBJ whole genome shotgun (WGS) entry which is preliminary data.</text>
</comment>
<evidence type="ECO:0000313" key="2">
    <source>
        <dbReference type="Proteomes" id="UP000735302"/>
    </source>
</evidence>
<proteinExistence type="predicted"/>